<comment type="caution">
    <text evidence="1">The sequence shown here is derived from an EMBL/GenBank/DDBJ whole genome shotgun (WGS) entry which is preliminary data.</text>
</comment>
<accession>A0A0F9W8E5</accession>
<protein>
    <submittedName>
        <fullName evidence="1">Uncharacterized protein</fullName>
    </submittedName>
</protein>
<reference evidence="1" key="1">
    <citation type="journal article" date="2015" name="Nature">
        <title>Complex archaea that bridge the gap between prokaryotes and eukaryotes.</title>
        <authorList>
            <person name="Spang A."/>
            <person name="Saw J.H."/>
            <person name="Jorgensen S.L."/>
            <person name="Zaremba-Niedzwiedzka K."/>
            <person name="Martijn J."/>
            <person name="Lind A.E."/>
            <person name="van Eijk R."/>
            <person name="Schleper C."/>
            <person name="Guy L."/>
            <person name="Ettema T.J."/>
        </authorList>
    </citation>
    <scope>NUCLEOTIDE SEQUENCE</scope>
</reference>
<dbReference type="AlphaFoldDB" id="A0A0F9W8E5"/>
<evidence type="ECO:0000313" key="1">
    <source>
        <dbReference type="EMBL" id="KKN74313.1"/>
    </source>
</evidence>
<gene>
    <name evidence="1" type="ORF">LCGC14_0392520</name>
</gene>
<sequence length="154" mass="17878">MQHYRCKCGKQQVVLNYSPEDCECCESCGSNIVAHPKTHKSSKPHDWTEYYVMEDGKKKMYIACRHCYKVKPPTIDKALQLTRTMWERLCDIQDKEGWILAVQRSSVNQQMLVRIKLSGHGATLRGQAFTLDEAIMQLLPIHREWKCKCVSDSK</sequence>
<dbReference type="EMBL" id="LAZR01000329">
    <property type="protein sequence ID" value="KKN74313.1"/>
    <property type="molecule type" value="Genomic_DNA"/>
</dbReference>
<organism evidence="1">
    <name type="scientific">marine sediment metagenome</name>
    <dbReference type="NCBI Taxonomy" id="412755"/>
    <lineage>
        <taxon>unclassified sequences</taxon>
        <taxon>metagenomes</taxon>
        <taxon>ecological metagenomes</taxon>
    </lineage>
</organism>
<proteinExistence type="predicted"/>
<name>A0A0F9W8E5_9ZZZZ</name>